<reference evidence="1" key="1">
    <citation type="submission" date="2022-12" db="EMBL/GenBank/DDBJ databases">
        <authorList>
            <person name="Petersen C."/>
        </authorList>
    </citation>
    <scope>NUCLEOTIDE SEQUENCE</scope>
    <source>
        <strain evidence="1">IBT 15544</strain>
    </source>
</reference>
<dbReference type="AlphaFoldDB" id="A0A9W9N1J6"/>
<keyword evidence="2" id="KW-1185">Reference proteome</keyword>
<name>A0A9W9N1J6_9EURO</name>
<evidence type="ECO:0000313" key="2">
    <source>
        <dbReference type="Proteomes" id="UP001150904"/>
    </source>
</evidence>
<proteinExistence type="predicted"/>
<dbReference type="GeneID" id="83177435"/>
<comment type="caution">
    <text evidence="1">The sequence shown here is derived from an EMBL/GenBank/DDBJ whole genome shotgun (WGS) entry which is preliminary data.</text>
</comment>
<dbReference type="RefSeq" id="XP_058309596.1">
    <property type="nucleotide sequence ID" value="XM_058450134.1"/>
</dbReference>
<gene>
    <name evidence="1" type="ORF">N7498_003072</name>
</gene>
<protein>
    <submittedName>
        <fullName evidence="1">Uncharacterized protein</fullName>
    </submittedName>
</protein>
<dbReference type="OrthoDB" id="4369561at2759"/>
<feature type="non-terminal residue" evidence="1">
    <location>
        <position position="103"/>
    </location>
</feature>
<accession>A0A9W9N1J6</accession>
<dbReference type="Proteomes" id="UP001150904">
    <property type="component" value="Unassembled WGS sequence"/>
</dbReference>
<organism evidence="1 2">
    <name type="scientific">Penicillium cinerascens</name>
    <dbReference type="NCBI Taxonomy" id="70096"/>
    <lineage>
        <taxon>Eukaryota</taxon>
        <taxon>Fungi</taxon>
        <taxon>Dikarya</taxon>
        <taxon>Ascomycota</taxon>
        <taxon>Pezizomycotina</taxon>
        <taxon>Eurotiomycetes</taxon>
        <taxon>Eurotiomycetidae</taxon>
        <taxon>Eurotiales</taxon>
        <taxon>Aspergillaceae</taxon>
        <taxon>Penicillium</taxon>
    </lineage>
</organism>
<evidence type="ECO:0000313" key="1">
    <source>
        <dbReference type="EMBL" id="KAJ5211426.1"/>
    </source>
</evidence>
<sequence length="103" mass="11305">PLDSLHPRDYKNDTELSQITNLVENSCSRANDALEWEDFGTAKDTSALSSPSAPLGLWLYHPYPSSKEPLVQARGPLRYYARSDSALAEAPATTKIGTPPFII</sequence>
<dbReference type="EMBL" id="JAPQKR010000008">
    <property type="protein sequence ID" value="KAJ5211426.1"/>
    <property type="molecule type" value="Genomic_DNA"/>
</dbReference>
<reference evidence="1" key="2">
    <citation type="journal article" date="2023" name="IMA Fungus">
        <title>Comparative genomic study of the Penicillium genus elucidates a diverse pangenome and 15 lateral gene transfer events.</title>
        <authorList>
            <person name="Petersen C."/>
            <person name="Sorensen T."/>
            <person name="Nielsen M.R."/>
            <person name="Sondergaard T.E."/>
            <person name="Sorensen J.L."/>
            <person name="Fitzpatrick D.A."/>
            <person name="Frisvad J.C."/>
            <person name="Nielsen K.L."/>
        </authorList>
    </citation>
    <scope>NUCLEOTIDE SEQUENCE</scope>
    <source>
        <strain evidence="1">IBT 15544</strain>
    </source>
</reference>